<evidence type="ECO:0000313" key="1">
    <source>
        <dbReference type="EMBL" id="SDY70478.1"/>
    </source>
</evidence>
<accession>A0A1H3M2I7</accession>
<dbReference type="SUPFAM" id="SSF103007">
    <property type="entry name" value="Hypothetical protein TT1725"/>
    <property type="match status" value="1"/>
</dbReference>
<proteinExistence type="predicted"/>
<organism evidence="1 2">
    <name type="scientific">Evansella caseinilytica</name>
    <dbReference type="NCBI Taxonomy" id="1503961"/>
    <lineage>
        <taxon>Bacteria</taxon>
        <taxon>Bacillati</taxon>
        <taxon>Bacillota</taxon>
        <taxon>Bacilli</taxon>
        <taxon>Bacillales</taxon>
        <taxon>Bacillaceae</taxon>
        <taxon>Evansella</taxon>
    </lineage>
</organism>
<dbReference type="InterPro" id="IPR007546">
    <property type="entry name" value="DUF503"/>
</dbReference>
<gene>
    <name evidence="1" type="ORF">SAMN05421736_10384</name>
</gene>
<name>A0A1H3M2I7_9BACI</name>
<dbReference type="AlphaFoldDB" id="A0A1H3M2I7"/>
<dbReference type="EMBL" id="FNPI01000003">
    <property type="protein sequence ID" value="SDY70478.1"/>
    <property type="molecule type" value="Genomic_DNA"/>
</dbReference>
<dbReference type="InterPro" id="IPR036746">
    <property type="entry name" value="TT1725-like_sf"/>
</dbReference>
<keyword evidence="2" id="KW-1185">Reference proteome</keyword>
<evidence type="ECO:0000313" key="2">
    <source>
        <dbReference type="Proteomes" id="UP000198935"/>
    </source>
</evidence>
<dbReference type="STRING" id="1503961.SAMN05421736_10384"/>
<reference evidence="2" key="1">
    <citation type="submission" date="2016-10" db="EMBL/GenBank/DDBJ databases">
        <authorList>
            <person name="Varghese N."/>
            <person name="Submissions S."/>
        </authorList>
    </citation>
    <scope>NUCLEOTIDE SEQUENCE [LARGE SCALE GENOMIC DNA]</scope>
    <source>
        <strain evidence="2">SP</strain>
    </source>
</reference>
<sequence>MIIGMMTVEAILYEARSLKEKRSTLKSVITRIRQRYNVSITESNHQNVWQRAEWTIVAVGSIRIQTEKELQRALAIIDNHENLEISNVSWEWLL</sequence>
<evidence type="ECO:0008006" key="3">
    <source>
        <dbReference type="Google" id="ProtNLM"/>
    </source>
</evidence>
<dbReference type="PANTHER" id="PTHR36441:SF1">
    <property type="entry name" value="DUF503 DOMAIN-CONTAINING PROTEIN"/>
    <property type="match status" value="1"/>
</dbReference>
<dbReference type="PANTHER" id="PTHR36441">
    <property type="entry name" value="HYPOTHETICAL CYTOSOLIC PROTEIN"/>
    <property type="match status" value="1"/>
</dbReference>
<dbReference type="Proteomes" id="UP000198935">
    <property type="component" value="Unassembled WGS sequence"/>
</dbReference>
<dbReference type="Pfam" id="PF04456">
    <property type="entry name" value="DUF503"/>
    <property type="match status" value="1"/>
</dbReference>
<protein>
    <recommendedName>
        <fullName evidence="3">DUF503 domain-containing protein</fullName>
    </recommendedName>
</protein>
<dbReference type="Gene3D" id="3.30.70.1120">
    <property type="entry name" value="TT1725-like"/>
    <property type="match status" value="1"/>
</dbReference>